<evidence type="ECO:0000313" key="12">
    <source>
        <dbReference type="EMBL" id="TKA21923.1"/>
    </source>
</evidence>
<reference evidence="12 13" key="1">
    <citation type="submission" date="2017-03" db="EMBL/GenBank/DDBJ databases">
        <title>Genomes of endolithic fungi from Antarctica.</title>
        <authorList>
            <person name="Coleine C."/>
            <person name="Masonjones S."/>
            <person name="Stajich J.E."/>
        </authorList>
    </citation>
    <scope>NUCLEOTIDE SEQUENCE [LARGE SCALE GENOMIC DNA]</scope>
    <source>
        <strain evidence="12 13">CCFEE 6315</strain>
    </source>
</reference>
<organism evidence="12 13">
    <name type="scientific">Salinomyces thailandicus</name>
    <dbReference type="NCBI Taxonomy" id="706561"/>
    <lineage>
        <taxon>Eukaryota</taxon>
        <taxon>Fungi</taxon>
        <taxon>Dikarya</taxon>
        <taxon>Ascomycota</taxon>
        <taxon>Pezizomycotina</taxon>
        <taxon>Dothideomycetes</taxon>
        <taxon>Dothideomycetidae</taxon>
        <taxon>Mycosphaerellales</taxon>
        <taxon>Teratosphaeriaceae</taxon>
        <taxon>Salinomyces</taxon>
    </lineage>
</organism>
<dbReference type="InterPro" id="IPR001223">
    <property type="entry name" value="Glyco_hydro18_cat"/>
</dbReference>
<keyword evidence="5" id="KW-0119">Carbohydrate metabolism</keyword>
<dbReference type="InterPro" id="IPR050542">
    <property type="entry name" value="Glycosyl_Hydrlase18_Chitinase"/>
</dbReference>
<evidence type="ECO:0000256" key="9">
    <source>
        <dbReference type="RuleBase" id="RU004453"/>
    </source>
</evidence>
<dbReference type="InterPro" id="IPR001579">
    <property type="entry name" value="Glyco_hydro_18_chit_AS"/>
</dbReference>
<accession>A0A4U0TJB5</accession>
<evidence type="ECO:0000313" key="13">
    <source>
        <dbReference type="Proteomes" id="UP000308549"/>
    </source>
</evidence>
<keyword evidence="13" id="KW-1185">Reference proteome</keyword>
<gene>
    <name evidence="12" type="ORF">B0A50_08571</name>
</gene>
<dbReference type="Pfam" id="PF00704">
    <property type="entry name" value="Glyco_hydro_18"/>
    <property type="match status" value="1"/>
</dbReference>
<evidence type="ECO:0000256" key="10">
    <source>
        <dbReference type="SAM" id="SignalP"/>
    </source>
</evidence>
<protein>
    <recommendedName>
        <fullName evidence="2">chitinase</fullName>
        <ecNumber evidence="2">3.2.1.14</ecNumber>
    </recommendedName>
</protein>
<dbReference type="PROSITE" id="PS01095">
    <property type="entry name" value="GH18_1"/>
    <property type="match status" value="1"/>
</dbReference>
<evidence type="ECO:0000256" key="4">
    <source>
        <dbReference type="ARBA" id="ARBA00023024"/>
    </source>
</evidence>
<comment type="caution">
    <text evidence="12">The sequence shown here is derived from an EMBL/GenBank/DDBJ whole genome shotgun (WGS) entry which is preliminary data.</text>
</comment>
<keyword evidence="4" id="KW-0146">Chitin degradation</keyword>
<dbReference type="GO" id="GO:0000272">
    <property type="term" value="P:polysaccharide catabolic process"/>
    <property type="evidence" value="ECO:0007669"/>
    <property type="project" value="UniProtKB-KW"/>
</dbReference>
<dbReference type="GO" id="GO:0008843">
    <property type="term" value="F:endochitinase activity"/>
    <property type="evidence" value="ECO:0007669"/>
    <property type="project" value="UniProtKB-EC"/>
</dbReference>
<keyword evidence="6 8" id="KW-0326">Glycosidase</keyword>
<feature type="domain" description="GH18" evidence="11">
    <location>
        <begin position="23"/>
        <end position="317"/>
    </location>
</feature>
<evidence type="ECO:0000256" key="2">
    <source>
        <dbReference type="ARBA" id="ARBA00012729"/>
    </source>
</evidence>
<evidence type="ECO:0000259" key="11">
    <source>
        <dbReference type="PROSITE" id="PS51910"/>
    </source>
</evidence>
<evidence type="ECO:0000256" key="5">
    <source>
        <dbReference type="ARBA" id="ARBA00023277"/>
    </source>
</evidence>
<dbReference type="PANTHER" id="PTHR45708">
    <property type="entry name" value="ENDOCHITINASE"/>
    <property type="match status" value="1"/>
</dbReference>
<keyword evidence="3 8" id="KW-0378">Hydrolase</keyword>
<proteinExistence type="inferred from homology"/>
<comment type="catalytic activity">
    <reaction evidence="1">
        <text>Random endo-hydrolysis of N-acetyl-beta-D-glucosaminide (1-&gt;4)-beta-linkages in chitin and chitodextrins.</text>
        <dbReference type="EC" id="3.2.1.14"/>
    </reaction>
</comment>
<keyword evidence="10" id="KW-0732">Signal</keyword>
<name>A0A4U0TJB5_9PEZI</name>
<dbReference type="InterPro" id="IPR017853">
    <property type="entry name" value="GH"/>
</dbReference>
<dbReference type="PROSITE" id="PS51910">
    <property type="entry name" value="GH18_2"/>
    <property type="match status" value="1"/>
</dbReference>
<keyword evidence="7" id="KW-0624">Polysaccharide degradation</keyword>
<dbReference type="GO" id="GO:0005576">
    <property type="term" value="C:extracellular region"/>
    <property type="evidence" value="ECO:0007669"/>
    <property type="project" value="TreeGrafter"/>
</dbReference>
<dbReference type="PANTHER" id="PTHR45708:SF49">
    <property type="entry name" value="ENDOCHITINASE"/>
    <property type="match status" value="1"/>
</dbReference>
<dbReference type="Proteomes" id="UP000308549">
    <property type="component" value="Unassembled WGS sequence"/>
</dbReference>
<dbReference type="SUPFAM" id="SSF51445">
    <property type="entry name" value="(Trans)glycosidases"/>
    <property type="match status" value="1"/>
</dbReference>
<evidence type="ECO:0000256" key="6">
    <source>
        <dbReference type="ARBA" id="ARBA00023295"/>
    </source>
</evidence>
<dbReference type="OrthoDB" id="3819888at2759"/>
<evidence type="ECO:0000256" key="3">
    <source>
        <dbReference type="ARBA" id="ARBA00022801"/>
    </source>
</evidence>
<feature type="chain" id="PRO_5021013362" description="chitinase" evidence="10">
    <location>
        <begin position="16"/>
        <end position="324"/>
    </location>
</feature>
<dbReference type="Gene3D" id="3.20.20.80">
    <property type="entry name" value="Glycosidases"/>
    <property type="match status" value="1"/>
</dbReference>
<evidence type="ECO:0000256" key="8">
    <source>
        <dbReference type="RuleBase" id="RU000489"/>
    </source>
</evidence>
<evidence type="ECO:0000256" key="1">
    <source>
        <dbReference type="ARBA" id="ARBA00000822"/>
    </source>
</evidence>
<comment type="similarity">
    <text evidence="9">Belongs to the glycosyl hydrolase 18 family.</text>
</comment>
<dbReference type="EMBL" id="NAJL01000093">
    <property type="protein sequence ID" value="TKA21923.1"/>
    <property type="molecule type" value="Genomic_DNA"/>
</dbReference>
<feature type="signal peptide" evidence="10">
    <location>
        <begin position="1"/>
        <end position="15"/>
    </location>
</feature>
<evidence type="ECO:0000256" key="7">
    <source>
        <dbReference type="ARBA" id="ARBA00023326"/>
    </source>
</evidence>
<dbReference type="AlphaFoldDB" id="A0A4U0TJB5"/>
<dbReference type="EC" id="3.2.1.14" evidence="2"/>
<sequence length="324" mass="34536">MKLITLLTIAGTASAGFLTNSVSNVAVYWGQNSYGQGTGELAQQRLTTYCANANLDIIPMAFLYQITTGLGGQPVLNFANSQNNCTTFEGTGLVNCPDIGQDILACQQEYGKTILLSIGGATYTEGGFVSADAAVNAADQLWAVFGPLQPNSSALRPFGNAVIDGFDLDFETVMTNTVPFANQLRLLMDSDPSKQYFLTAAPQCPYPDYADNDMLSSGVRFDALFVQFYNNYCGVNAYTPTPSGGVSSSPQTSFNYLSWNTWARNVSVNPDVRIFLGVPANTGAAGTGFGGVMMWDLSQAYANPGFLDGVKASLQSSAMGPMRR</sequence>
<dbReference type="GO" id="GO:0006032">
    <property type="term" value="P:chitin catabolic process"/>
    <property type="evidence" value="ECO:0007669"/>
    <property type="project" value="UniProtKB-KW"/>
</dbReference>